<gene>
    <name evidence="2" type="ORF">D7X12_20870</name>
</gene>
<dbReference type="Proteomes" id="UP000273405">
    <property type="component" value="Unassembled WGS sequence"/>
</dbReference>
<accession>A0A3A8NA54</accession>
<name>A0A3A8NA54_9BACT</name>
<reference evidence="3" key="1">
    <citation type="submission" date="2018-09" db="EMBL/GenBank/DDBJ databases">
        <authorList>
            <person name="Livingstone P.G."/>
            <person name="Whitworth D.E."/>
        </authorList>
    </citation>
    <scope>NUCLEOTIDE SEQUENCE [LARGE SCALE GENOMIC DNA]</scope>
    <source>
        <strain evidence="3">CA040B</strain>
    </source>
</reference>
<evidence type="ECO:0000313" key="3">
    <source>
        <dbReference type="Proteomes" id="UP000273405"/>
    </source>
</evidence>
<dbReference type="PROSITE" id="PS51257">
    <property type="entry name" value="PROKAR_LIPOPROTEIN"/>
    <property type="match status" value="1"/>
</dbReference>
<dbReference type="RefSeq" id="WP_120627033.1">
    <property type="nucleotide sequence ID" value="NZ_RAWG01000132.1"/>
</dbReference>
<dbReference type="OrthoDB" id="5511322at2"/>
<keyword evidence="3" id="KW-1185">Reference proteome</keyword>
<organism evidence="2 3">
    <name type="scientific">Corallococcus sicarius</name>
    <dbReference type="NCBI Taxonomy" id="2316726"/>
    <lineage>
        <taxon>Bacteria</taxon>
        <taxon>Pseudomonadati</taxon>
        <taxon>Myxococcota</taxon>
        <taxon>Myxococcia</taxon>
        <taxon>Myxococcales</taxon>
        <taxon>Cystobacterineae</taxon>
        <taxon>Myxococcaceae</taxon>
        <taxon>Corallococcus</taxon>
    </lineage>
</organism>
<comment type="caution">
    <text evidence="2">The sequence shown here is derived from an EMBL/GenBank/DDBJ whole genome shotgun (WGS) entry which is preliminary data.</text>
</comment>
<protein>
    <recommendedName>
        <fullName evidence="4">DUF5666 domain-containing protein</fullName>
    </recommendedName>
</protein>
<sequence length="181" mass="19375">MREKRGTAGLLVLGLLGLGSGLASCGSGGGEPKPEGVSARQREGRSEVLRGLMASKERVDPSALKSATEDAREATVSSDAPQGTGGSGRPQAHGWAAGRVSWVGDNEVLFVDGQGQEREVWVEEGTRLRRDEQVAELRDLKEGDELRVTYEARDEGWIARDVEAVPARKTFEPAPPSSPLR</sequence>
<evidence type="ECO:0008006" key="4">
    <source>
        <dbReference type="Google" id="ProtNLM"/>
    </source>
</evidence>
<dbReference type="AlphaFoldDB" id="A0A3A8NA54"/>
<evidence type="ECO:0000313" key="2">
    <source>
        <dbReference type="EMBL" id="RKH40429.1"/>
    </source>
</evidence>
<proteinExistence type="predicted"/>
<evidence type="ECO:0000256" key="1">
    <source>
        <dbReference type="SAM" id="MobiDB-lite"/>
    </source>
</evidence>
<dbReference type="EMBL" id="RAWG01000132">
    <property type="protein sequence ID" value="RKH40429.1"/>
    <property type="molecule type" value="Genomic_DNA"/>
</dbReference>
<feature type="region of interest" description="Disordered" evidence="1">
    <location>
        <begin position="23"/>
        <end position="97"/>
    </location>
</feature>